<dbReference type="EMBL" id="CP047593">
    <property type="protein sequence ID" value="QHI68021.1"/>
    <property type="molecule type" value="Genomic_DNA"/>
</dbReference>
<name>A0A6P1M2E8_9BACT</name>
<dbReference type="Gene3D" id="2.40.30.170">
    <property type="match status" value="1"/>
</dbReference>
<feature type="transmembrane region" description="Helical" evidence="2">
    <location>
        <begin position="6"/>
        <end position="28"/>
    </location>
</feature>
<sequence length="394" mass="43191">MMNDRRWLTTGIGILLLIIAMIAAWTFVKTRPKAERKKMSSMVPVVEVCAVESSTRPVRVDALGTVIADAAVSLQAEVSGRVLKVYPDLVEGAFVRKGDVLIEVDPCDYELAVKRAEAALQSAKSSLRLEEGQQAVALHEMELISSVEDVDEAYRDLMLREPQLQAAMAAVSSAEAALDSALVDLERTKIRAPFDAVIQSVSVDVGDQAQTGRSLVELAGAARFYVRVSLPVSNLKYFPNLDTVGYSAEIALSDGSVRSGILYKLQPELTAQGRMAQLLVTVDQPLSGPRPMLIGETVRVDLVGREERDVCLISRRHLRNNSTVWMMDTEGHLHICPAKVIQGYSDQVLVRFEFSRDWKLVTSNIQAPVDGMQLKTVDESAPADENKPEKDANG</sequence>
<dbReference type="NCBIfam" id="TIGR01730">
    <property type="entry name" value="RND_mfp"/>
    <property type="match status" value="1"/>
</dbReference>
<comment type="similarity">
    <text evidence="1">Belongs to the membrane fusion protein (MFP) (TC 8.A.1) family.</text>
</comment>
<feature type="domain" description="Multidrug resistance protein MdtA-like barrel-sandwich hybrid" evidence="3">
    <location>
        <begin position="72"/>
        <end position="214"/>
    </location>
</feature>
<accession>A0A6P1M2E8</accession>
<reference evidence="4 5" key="1">
    <citation type="submission" date="2020-01" db="EMBL/GenBank/DDBJ databases">
        <title>Ponticoccus aerotolerans gen. nov., sp. nov., an anaerobic bacterium and proposal of Ponticoccusceae fam. nov., Ponticoccusles ord. nov. and Ponticoccuse classis nov. in the phylum Kiritimatiellaeota.</title>
        <authorList>
            <person name="Zhou L.Y."/>
            <person name="Du Z.J."/>
        </authorList>
    </citation>
    <scope>NUCLEOTIDE SEQUENCE [LARGE SCALE GENOMIC DNA]</scope>
    <source>
        <strain evidence="4 5">S-5007</strain>
    </source>
</reference>
<dbReference type="AlphaFoldDB" id="A0A6P1M2E8"/>
<dbReference type="InterPro" id="IPR006143">
    <property type="entry name" value="RND_pump_MFP"/>
</dbReference>
<dbReference type="KEGG" id="taer:GT409_00665"/>
<dbReference type="GO" id="GO:1990281">
    <property type="term" value="C:efflux pump complex"/>
    <property type="evidence" value="ECO:0007669"/>
    <property type="project" value="TreeGrafter"/>
</dbReference>
<evidence type="ECO:0000313" key="4">
    <source>
        <dbReference type="EMBL" id="QHI68021.1"/>
    </source>
</evidence>
<dbReference type="SUPFAM" id="SSF111369">
    <property type="entry name" value="HlyD-like secretion proteins"/>
    <property type="match status" value="1"/>
</dbReference>
<proteinExistence type="inferred from homology"/>
<dbReference type="Gene3D" id="2.40.50.100">
    <property type="match status" value="1"/>
</dbReference>
<dbReference type="PANTHER" id="PTHR30469:SF12">
    <property type="entry name" value="MULTIDRUG RESISTANCE PROTEIN MDTA"/>
    <property type="match status" value="1"/>
</dbReference>
<keyword evidence="2" id="KW-0472">Membrane</keyword>
<organism evidence="4 5">
    <name type="scientific">Tichowtungia aerotolerans</name>
    <dbReference type="NCBI Taxonomy" id="2697043"/>
    <lineage>
        <taxon>Bacteria</taxon>
        <taxon>Pseudomonadati</taxon>
        <taxon>Kiritimatiellota</taxon>
        <taxon>Tichowtungiia</taxon>
        <taxon>Tichowtungiales</taxon>
        <taxon>Tichowtungiaceae</taxon>
        <taxon>Tichowtungia</taxon>
    </lineage>
</organism>
<evidence type="ECO:0000256" key="2">
    <source>
        <dbReference type="SAM" id="Phobius"/>
    </source>
</evidence>
<evidence type="ECO:0000259" key="3">
    <source>
        <dbReference type="Pfam" id="PF25917"/>
    </source>
</evidence>
<gene>
    <name evidence="4" type="ORF">GT409_00665</name>
</gene>
<dbReference type="InterPro" id="IPR058625">
    <property type="entry name" value="MdtA-like_BSH"/>
</dbReference>
<dbReference type="Gene3D" id="1.10.287.470">
    <property type="entry name" value="Helix hairpin bin"/>
    <property type="match status" value="1"/>
</dbReference>
<keyword evidence="5" id="KW-1185">Reference proteome</keyword>
<dbReference type="Proteomes" id="UP000464954">
    <property type="component" value="Chromosome"/>
</dbReference>
<evidence type="ECO:0000313" key="5">
    <source>
        <dbReference type="Proteomes" id="UP000464954"/>
    </source>
</evidence>
<keyword evidence="2" id="KW-0812">Transmembrane</keyword>
<dbReference type="RefSeq" id="WP_160626055.1">
    <property type="nucleotide sequence ID" value="NZ_CP047593.1"/>
</dbReference>
<dbReference type="GO" id="GO:0015562">
    <property type="term" value="F:efflux transmembrane transporter activity"/>
    <property type="evidence" value="ECO:0007669"/>
    <property type="project" value="TreeGrafter"/>
</dbReference>
<dbReference type="PANTHER" id="PTHR30469">
    <property type="entry name" value="MULTIDRUG RESISTANCE PROTEIN MDTA"/>
    <property type="match status" value="1"/>
</dbReference>
<evidence type="ECO:0000256" key="1">
    <source>
        <dbReference type="ARBA" id="ARBA00009477"/>
    </source>
</evidence>
<protein>
    <submittedName>
        <fullName evidence="4">Efflux RND transporter periplasmic adaptor subunit</fullName>
    </submittedName>
</protein>
<keyword evidence="2" id="KW-1133">Transmembrane helix</keyword>
<dbReference type="Pfam" id="PF25917">
    <property type="entry name" value="BSH_RND"/>
    <property type="match status" value="1"/>
</dbReference>